<comment type="caution">
    <text evidence="1">The sequence shown here is derived from an EMBL/GenBank/DDBJ whole genome shotgun (WGS) entry which is preliminary data.</text>
</comment>
<dbReference type="SUPFAM" id="SSF49265">
    <property type="entry name" value="Fibronectin type III"/>
    <property type="match status" value="1"/>
</dbReference>
<dbReference type="Gene3D" id="2.60.40.10">
    <property type="entry name" value="Immunoglobulins"/>
    <property type="match status" value="1"/>
</dbReference>
<dbReference type="InterPro" id="IPR013783">
    <property type="entry name" value="Ig-like_fold"/>
</dbReference>
<protein>
    <recommendedName>
        <fullName evidence="2">Fibronectin type-III domain-containing protein</fullName>
    </recommendedName>
</protein>
<reference evidence="1" key="1">
    <citation type="journal article" date="2011" name="PLoS ONE">
        <title>Genome of a low-salinity ammonia-oxidizing archaeon determined by single-cell and metagenomic analysis.</title>
        <authorList>
            <person name="Blainey P.C."/>
            <person name="Mosier A.C."/>
            <person name="Potanina A."/>
            <person name="Francis C.A."/>
            <person name="Quake S.R."/>
        </authorList>
    </citation>
    <scope>NUCLEOTIDE SEQUENCE [LARGE SCALE GENOMIC DNA]</scope>
    <source>
        <strain evidence="1">SFB1</strain>
    </source>
</reference>
<organism evidence="1">
    <name type="scientific">Candidatus Nitrosarchaeum limnium SFB1</name>
    <dbReference type="NCBI Taxonomy" id="886738"/>
    <lineage>
        <taxon>Archaea</taxon>
        <taxon>Nitrososphaerota</taxon>
        <taxon>Nitrososphaeria</taxon>
        <taxon>Nitrosopumilales</taxon>
        <taxon>Nitrosopumilaceae</taxon>
        <taxon>Nitrosarchaeum</taxon>
    </lineage>
</organism>
<dbReference type="HOGENOM" id="CLU_1280734_0_0_2"/>
<gene>
    <name evidence="1" type="ORF">Nlim_0077</name>
</gene>
<accession>F3KHY6</accession>
<name>F3KHY6_9ARCH</name>
<dbReference type="AlphaFoldDB" id="F3KHY6"/>
<dbReference type="Proteomes" id="UP000004348">
    <property type="component" value="Chromosome"/>
</dbReference>
<dbReference type="InterPro" id="IPR036116">
    <property type="entry name" value="FN3_sf"/>
</dbReference>
<sequence>MKTYVLGSIGMIVAVLVLSSIGNFVFAQEVTWKSDYHVGILNADINSEIPVKVTTHSKNSLKLDWQKPNPVQGQDLIGYEIQRKVLNSDYVDLIKISNTKQTSYIDSNLQDGYYGYKIKPILQNIEFVKVTMHGIDRENSLFLTNMEKQQSLAENLLRQNCIKCFDKSYKEISNIFQYDIPLEKKRTGSDYQLKLNAEALRAKHLFDMLFKIKMNH</sequence>
<dbReference type="CDD" id="cd00063">
    <property type="entry name" value="FN3"/>
    <property type="match status" value="1"/>
</dbReference>
<evidence type="ECO:0000313" key="1">
    <source>
        <dbReference type="EMBL" id="EGG43027.1"/>
    </source>
</evidence>
<evidence type="ECO:0008006" key="2">
    <source>
        <dbReference type="Google" id="ProtNLM"/>
    </source>
</evidence>
<dbReference type="InterPro" id="IPR003961">
    <property type="entry name" value="FN3_dom"/>
</dbReference>
<proteinExistence type="predicted"/>
<dbReference type="EMBL" id="AEGP01000014">
    <property type="protein sequence ID" value="EGG43027.1"/>
    <property type="molecule type" value="Genomic_DNA"/>
</dbReference>